<dbReference type="InterPro" id="IPR012545">
    <property type="entry name" value="DUF1697"/>
</dbReference>
<dbReference type="AlphaFoldDB" id="A0A497YLV2"/>
<dbReference type="EMBL" id="RCCP01000003">
    <property type="protein sequence ID" value="RLJ86740.1"/>
    <property type="molecule type" value="Genomic_DNA"/>
</dbReference>
<accession>A0A497YLV2</accession>
<evidence type="ECO:0000313" key="1">
    <source>
        <dbReference type="EMBL" id="RLJ86740.1"/>
    </source>
</evidence>
<protein>
    <submittedName>
        <fullName evidence="1">Uncharacterized protein (DUF1697 family)</fullName>
    </submittedName>
</protein>
<dbReference type="PIRSF" id="PIRSF008502">
    <property type="entry name" value="UCP008502"/>
    <property type="match status" value="1"/>
</dbReference>
<reference evidence="1 2" key="1">
    <citation type="submission" date="2018-10" db="EMBL/GenBank/DDBJ databases">
        <title>Genomic Encyclopedia of Type Strains, Phase IV (KMG-IV): sequencing the most valuable type-strain genomes for metagenomic binning, comparative biology and taxonomic classification.</title>
        <authorList>
            <person name="Goeker M."/>
        </authorList>
    </citation>
    <scope>NUCLEOTIDE SEQUENCE [LARGE SCALE GENOMIC DNA]</scope>
    <source>
        <strain evidence="1 2">DSM 20549</strain>
    </source>
</reference>
<name>A0A497YLV2_9BACL</name>
<dbReference type="Gene3D" id="3.30.70.1280">
    <property type="entry name" value="SP0830-like domains"/>
    <property type="match status" value="1"/>
</dbReference>
<dbReference type="PANTHER" id="PTHR36439:SF1">
    <property type="entry name" value="DUF1697 DOMAIN-CONTAINING PROTEIN"/>
    <property type="match status" value="1"/>
</dbReference>
<evidence type="ECO:0000313" key="2">
    <source>
        <dbReference type="Proteomes" id="UP000280791"/>
    </source>
</evidence>
<organism evidence="1 2">
    <name type="scientific">Planococcus citreus</name>
    <dbReference type="NCBI Taxonomy" id="1373"/>
    <lineage>
        <taxon>Bacteria</taxon>
        <taxon>Bacillati</taxon>
        <taxon>Bacillota</taxon>
        <taxon>Bacilli</taxon>
        <taxon>Bacillales</taxon>
        <taxon>Caryophanaceae</taxon>
        <taxon>Planococcus</taxon>
    </lineage>
</organism>
<dbReference type="RefSeq" id="WP_121300491.1">
    <property type="nucleotide sequence ID" value="NZ_QBEW01000042.1"/>
</dbReference>
<dbReference type="SUPFAM" id="SSF160379">
    <property type="entry name" value="SP0830-like"/>
    <property type="match status" value="1"/>
</dbReference>
<dbReference type="Gene3D" id="3.30.70.1260">
    <property type="entry name" value="bacterial protein sp0830 like"/>
    <property type="match status" value="1"/>
</dbReference>
<keyword evidence="2" id="KW-1185">Reference proteome</keyword>
<gene>
    <name evidence="1" type="ORF">DFR62_2343</name>
</gene>
<sequence length="184" mass="21122">MIYAALFRGINVGGNNKINMKELKEAFEQAGMSSVKTYINSGNIVFEDARNKEQVTFVSEQAIFEHFGLRIKVLVYSFDEYSRIAQAVPPKWANDERLKSDVLFLWQQVDDEGGLEQLPLKQEIDRVQYVPGAILWSVDRRDVTKSGMAKIVGTKLYKLVTVRNVNTVRKIYNLMKELEEKSPK</sequence>
<dbReference type="OrthoDB" id="9806494at2"/>
<dbReference type="PANTHER" id="PTHR36439">
    <property type="entry name" value="BLL4334 PROTEIN"/>
    <property type="match status" value="1"/>
</dbReference>
<proteinExistence type="predicted"/>
<dbReference type="Proteomes" id="UP000280791">
    <property type="component" value="Unassembled WGS sequence"/>
</dbReference>
<comment type="caution">
    <text evidence="1">The sequence shown here is derived from an EMBL/GenBank/DDBJ whole genome shotgun (WGS) entry which is preliminary data.</text>
</comment>
<dbReference type="Pfam" id="PF08002">
    <property type="entry name" value="DUF1697"/>
    <property type="match status" value="1"/>
</dbReference>